<reference evidence="2 3" key="1">
    <citation type="journal article" date="2018" name="Front. Plant Sci.">
        <title>Red Clover (Trifolium pratense) and Zigzag Clover (T. medium) - A Picture of Genomic Similarities and Differences.</title>
        <authorList>
            <person name="Dluhosova J."/>
            <person name="Istvanek J."/>
            <person name="Nedelnik J."/>
            <person name="Repkova J."/>
        </authorList>
    </citation>
    <scope>NUCLEOTIDE SEQUENCE [LARGE SCALE GENOMIC DNA]</scope>
    <source>
        <strain evidence="3">cv. 10/8</strain>
        <tissue evidence="2">Leaf</tissue>
    </source>
</reference>
<organism evidence="2 3">
    <name type="scientific">Trifolium medium</name>
    <dbReference type="NCBI Taxonomy" id="97028"/>
    <lineage>
        <taxon>Eukaryota</taxon>
        <taxon>Viridiplantae</taxon>
        <taxon>Streptophyta</taxon>
        <taxon>Embryophyta</taxon>
        <taxon>Tracheophyta</taxon>
        <taxon>Spermatophyta</taxon>
        <taxon>Magnoliopsida</taxon>
        <taxon>eudicotyledons</taxon>
        <taxon>Gunneridae</taxon>
        <taxon>Pentapetalae</taxon>
        <taxon>rosids</taxon>
        <taxon>fabids</taxon>
        <taxon>Fabales</taxon>
        <taxon>Fabaceae</taxon>
        <taxon>Papilionoideae</taxon>
        <taxon>50 kb inversion clade</taxon>
        <taxon>NPAAA clade</taxon>
        <taxon>Hologalegina</taxon>
        <taxon>IRL clade</taxon>
        <taxon>Trifolieae</taxon>
        <taxon>Trifolium</taxon>
    </lineage>
</organism>
<evidence type="ECO:0000313" key="2">
    <source>
        <dbReference type="EMBL" id="MCI16126.1"/>
    </source>
</evidence>
<dbReference type="EMBL" id="LXQA010099534">
    <property type="protein sequence ID" value="MCI16126.1"/>
    <property type="molecule type" value="Genomic_DNA"/>
</dbReference>
<feature type="compositionally biased region" description="Low complexity" evidence="1">
    <location>
        <begin position="13"/>
        <end position="26"/>
    </location>
</feature>
<dbReference type="AlphaFoldDB" id="A0A392PXT9"/>
<dbReference type="Proteomes" id="UP000265520">
    <property type="component" value="Unassembled WGS sequence"/>
</dbReference>
<feature type="region of interest" description="Disordered" evidence="1">
    <location>
        <begin position="1"/>
        <end position="26"/>
    </location>
</feature>
<feature type="compositionally biased region" description="Polar residues" evidence="1">
    <location>
        <begin position="1"/>
        <end position="12"/>
    </location>
</feature>
<name>A0A392PXT9_9FABA</name>
<keyword evidence="3" id="KW-1185">Reference proteome</keyword>
<protein>
    <submittedName>
        <fullName evidence="2">Vacuolar iron transporter-like protein</fullName>
    </submittedName>
</protein>
<comment type="caution">
    <text evidence="2">The sequence shown here is derived from an EMBL/GenBank/DDBJ whole genome shotgun (WGS) entry which is preliminary data.</text>
</comment>
<evidence type="ECO:0000256" key="1">
    <source>
        <dbReference type="SAM" id="MobiDB-lite"/>
    </source>
</evidence>
<sequence>MNYSNGTVSEYKSVNSVTTTSSETFVSSRDTTKGAIQNHYQEKPELLVPISVTVGSLIVENSPNDVNKPLEFFKNSTNDVNKTLDFVKNNDSSLRQGGAQSPFDSTSSTIDATFPSKMDSTLIEKMRHEINEKINPYVGKENNDDVIVDVDGEANESTTLQTEDNVPVDGAIVTDSQTQVG</sequence>
<feature type="non-terminal residue" evidence="2">
    <location>
        <position position="181"/>
    </location>
</feature>
<evidence type="ECO:0000313" key="3">
    <source>
        <dbReference type="Proteomes" id="UP000265520"/>
    </source>
</evidence>
<proteinExistence type="predicted"/>
<accession>A0A392PXT9</accession>